<proteinExistence type="predicted"/>
<accession>A0A5J4RGE2</accession>
<gene>
    <name evidence="2" type="ORF">EZS27_018451</name>
</gene>
<dbReference type="AlphaFoldDB" id="A0A5J4RGE2"/>
<organism evidence="2">
    <name type="scientific">termite gut metagenome</name>
    <dbReference type="NCBI Taxonomy" id="433724"/>
    <lineage>
        <taxon>unclassified sequences</taxon>
        <taxon>metagenomes</taxon>
        <taxon>organismal metagenomes</taxon>
    </lineage>
</organism>
<name>A0A5J4RGE2_9ZZZZ</name>
<protein>
    <submittedName>
        <fullName evidence="2">Glucosamine-6-phosphate deaminase 1</fullName>
        <ecNumber evidence="2">3.5.99.6</ecNumber>
    </submittedName>
</protein>
<dbReference type="SUPFAM" id="SSF102588">
    <property type="entry name" value="LmbE-like"/>
    <property type="match status" value="1"/>
</dbReference>
<dbReference type="Pfam" id="PF02585">
    <property type="entry name" value="PIG-L"/>
    <property type="match status" value="1"/>
</dbReference>
<dbReference type="InterPro" id="IPR003737">
    <property type="entry name" value="GlcNAc_PI_deacetylase-related"/>
</dbReference>
<keyword evidence="2" id="KW-0378">Hydrolase</keyword>
<dbReference type="CDD" id="cd01399">
    <property type="entry name" value="GlcN6P_deaminase"/>
    <property type="match status" value="1"/>
</dbReference>
<dbReference type="EMBL" id="SNRY01001154">
    <property type="protein sequence ID" value="KAA6333107.1"/>
    <property type="molecule type" value="Genomic_DNA"/>
</dbReference>
<dbReference type="InterPro" id="IPR006148">
    <property type="entry name" value="Glc/Gal-6P_isomerase"/>
</dbReference>
<dbReference type="Pfam" id="PF01182">
    <property type="entry name" value="Glucosamine_iso"/>
    <property type="match status" value="1"/>
</dbReference>
<feature type="domain" description="Glucosamine/galactosamine-6-phosphate isomerase" evidence="1">
    <location>
        <begin position="44"/>
        <end position="270"/>
    </location>
</feature>
<comment type="caution">
    <text evidence="2">The sequence shown here is derived from an EMBL/GenBank/DDBJ whole genome shotgun (WGS) entry which is preliminary data.</text>
</comment>
<dbReference type="InterPro" id="IPR052960">
    <property type="entry name" value="GlcN6P_deaminase-like"/>
</dbReference>
<dbReference type="PANTHER" id="PTHR42892">
    <property type="entry name" value="GLUCOSAMINE-6-PHOSPHATE DEAMINASE-LIKE PROTEIN BT_0258-RELATED"/>
    <property type="match status" value="1"/>
</dbReference>
<evidence type="ECO:0000313" key="2">
    <source>
        <dbReference type="EMBL" id="KAA6333107.1"/>
    </source>
</evidence>
<dbReference type="GO" id="GO:0004342">
    <property type="term" value="F:glucosamine-6-phosphate deaminase activity"/>
    <property type="evidence" value="ECO:0007669"/>
    <property type="project" value="UniProtKB-EC"/>
</dbReference>
<dbReference type="InterPro" id="IPR024078">
    <property type="entry name" value="LmbE-like_dom_sf"/>
</dbReference>
<dbReference type="NCBIfam" id="NF002557">
    <property type="entry name" value="PRK02122.1"/>
    <property type="match status" value="1"/>
</dbReference>
<dbReference type="EC" id="3.5.99.6" evidence="2"/>
<dbReference type="GO" id="GO:0006044">
    <property type="term" value="P:N-acetylglucosamine metabolic process"/>
    <property type="evidence" value="ECO:0007669"/>
    <property type="project" value="InterPro"/>
</dbReference>
<dbReference type="GO" id="GO:0005975">
    <property type="term" value="P:carbohydrate metabolic process"/>
    <property type="evidence" value="ECO:0007669"/>
    <property type="project" value="InterPro"/>
</dbReference>
<sequence>MMKTNLSSQITLNRISPKYYKPENAFERSALTRFEKIPTDIYESAEEGAKYIAREIAKVIRDKQKKSATCVLALPGGNSPRNVYNELIRMHREEHLSFHNVAVFNLYEYYPLTPDAVNSNFNDLKKAFLKHVDIDTHNVFTPDGTVPKDDIPEHCRLYEQYIESLGGIDAVLLGIGEAGNIAFNEPGSRANSTTRLILLDNDSLNHAVTFFGNIENTPCSSITMGVSTILAAKKIFLAGWGETKANKIKNCVEGNVTDTIPASFLQMHNNTQVILDLPAAANLTRIRQPWLVTSCEWNNKLIRSAIVWLCALTQKPILKLTNEDYNKNGLSELLARYGSAYNVNIKIFNDLQHTITGWPGGKPNADDTHRPERAIPYPKRIILFSPHPDDDVISMGGTLRRLVEQHHEVHVAYETSGDIAVSDEEAVRFLHFINGFNQLFDNAGNVTVKEKYIEIRKFLNEKKESDLDTQDVLTVKKLIRRGEARTACTYNNIPLSRCHFLDLPFYETGKIQKSPMGEADVEIVRNLLQEIKPHQLFVAGDLADPHGTHRVCTDVVFAAIDLEKEKNAGWLKDCRIWMYRGAWAEWEIEHIEMAVPISPEELRAKRHSILKHQSQMESAPFMGNDERLFWQRAEDRNRATAVLYDRLGLACYEAIEAFVEYIPL</sequence>
<dbReference type="InterPro" id="IPR037171">
    <property type="entry name" value="NagB/RpiA_transferase-like"/>
</dbReference>
<dbReference type="Gene3D" id="3.40.50.10320">
    <property type="entry name" value="LmbE-like"/>
    <property type="match status" value="1"/>
</dbReference>
<dbReference type="SUPFAM" id="SSF100950">
    <property type="entry name" value="NagB/RpiA/CoA transferase-like"/>
    <property type="match status" value="1"/>
</dbReference>
<evidence type="ECO:0000259" key="1">
    <source>
        <dbReference type="Pfam" id="PF01182"/>
    </source>
</evidence>
<dbReference type="InterPro" id="IPR004547">
    <property type="entry name" value="Glucosamine6P_isomerase"/>
</dbReference>
<dbReference type="Gene3D" id="3.40.50.1360">
    <property type="match status" value="1"/>
</dbReference>
<dbReference type="PANTHER" id="PTHR42892:SF1">
    <property type="entry name" value="GLUCOSAMINE-6-PHOSPHATE ISOMERASE"/>
    <property type="match status" value="1"/>
</dbReference>
<reference evidence="2" key="1">
    <citation type="submission" date="2019-03" db="EMBL/GenBank/DDBJ databases">
        <title>Single cell metagenomics reveals metabolic interactions within the superorganism composed of flagellate Streblomastix strix and complex community of Bacteroidetes bacteria on its surface.</title>
        <authorList>
            <person name="Treitli S.C."/>
            <person name="Kolisko M."/>
            <person name="Husnik F."/>
            <person name="Keeling P."/>
            <person name="Hampl V."/>
        </authorList>
    </citation>
    <scope>NUCLEOTIDE SEQUENCE</scope>
    <source>
        <strain evidence="2">STM</strain>
    </source>
</reference>